<dbReference type="KEGG" id="mzt:108728102"/>
<organism evidence="3 4">
    <name type="scientific">Mycetomoellerius zeteki</name>
    <dbReference type="NCBI Taxonomy" id="64791"/>
    <lineage>
        <taxon>Eukaryota</taxon>
        <taxon>Metazoa</taxon>
        <taxon>Ecdysozoa</taxon>
        <taxon>Arthropoda</taxon>
        <taxon>Hexapoda</taxon>
        <taxon>Insecta</taxon>
        <taxon>Pterygota</taxon>
        <taxon>Neoptera</taxon>
        <taxon>Endopterygota</taxon>
        <taxon>Hymenoptera</taxon>
        <taxon>Apocrita</taxon>
        <taxon>Aculeata</taxon>
        <taxon>Formicoidea</taxon>
        <taxon>Formicidae</taxon>
        <taxon>Myrmicinae</taxon>
        <taxon>Mycetomoellerius</taxon>
    </lineage>
</organism>
<proteinExistence type="predicted"/>
<evidence type="ECO:0000313" key="4">
    <source>
        <dbReference type="Proteomes" id="UP000075809"/>
    </source>
</evidence>
<reference evidence="3 4" key="1">
    <citation type="submission" date="2015-09" db="EMBL/GenBank/DDBJ databases">
        <title>Trachymyrmex zeteki WGS genome.</title>
        <authorList>
            <person name="Nygaard S."/>
            <person name="Hu H."/>
            <person name="Boomsma J."/>
            <person name="Zhang G."/>
        </authorList>
    </citation>
    <scope>NUCLEOTIDE SEQUENCE [LARGE SCALE GENOMIC DNA]</scope>
    <source>
        <strain evidence="3">Tzet28-1</strain>
        <tissue evidence="3">Whole body</tissue>
    </source>
</reference>
<dbReference type="STRING" id="64791.A0A151WNA8"/>
<accession>A0A151WNA8</accession>
<gene>
    <name evidence="3" type="ORF">ALC60_11464</name>
</gene>
<protein>
    <submittedName>
        <fullName evidence="3">Uncharacterized protein</fullName>
    </submittedName>
</protein>
<dbReference type="AlphaFoldDB" id="A0A151WNA8"/>
<dbReference type="Proteomes" id="UP000075809">
    <property type="component" value="Unassembled WGS sequence"/>
</dbReference>
<dbReference type="EMBL" id="KQ982907">
    <property type="protein sequence ID" value="KYQ49359.1"/>
    <property type="molecule type" value="Genomic_DNA"/>
</dbReference>
<sequence length="98" mass="10554">MIKLFLITLLCMAMFADSQQDRRNEMGTGLRKTSADMAEHAMTGQGSPLLMQHVAHSGRGPPGQGPSGQGPPGQGQQGQRPRGPPPESQESQEEEEEK</sequence>
<keyword evidence="2" id="KW-0732">Signal</keyword>
<feature type="chain" id="PRO_5007591321" evidence="2">
    <location>
        <begin position="19"/>
        <end position="98"/>
    </location>
</feature>
<feature type="region of interest" description="Disordered" evidence="1">
    <location>
        <begin position="18"/>
        <end position="98"/>
    </location>
</feature>
<evidence type="ECO:0000313" key="3">
    <source>
        <dbReference type="EMBL" id="KYQ49359.1"/>
    </source>
</evidence>
<feature type="compositionally biased region" description="Gly residues" evidence="1">
    <location>
        <begin position="60"/>
        <end position="76"/>
    </location>
</feature>
<feature type="signal peptide" evidence="2">
    <location>
        <begin position="1"/>
        <end position="18"/>
    </location>
</feature>
<evidence type="ECO:0000256" key="1">
    <source>
        <dbReference type="SAM" id="MobiDB-lite"/>
    </source>
</evidence>
<name>A0A151WNA8_9HYME</name>
<evidence type="ECO:0000256" key="2">
    <source>
        <dbReference type="SAM" id="SignalP"/>
    </source>
</evidence>
<keyword evidence="4" id="KW-1185">Reference proteome</keyword>
<dbReference type="OrthoDB" id="7554978at2759"/>